<evidence type="ECO:0000256" key="1">
    <source>
        <dbReference type="SAM" id="MobiDB-lite"/>
    </source>
</evidence>
<accession>A0A3R9QJY9</accession>
<feature type="compositionally biased region" description="Basic and acidic residues" evidence="1">
    <location>
        <begin position="1"/>
        <end position="30"/>
    </location>
</feature>
<protein>
    <submittedName>
        <fullName evidence="3">Uncharacterized protein</fullName>
    </submittedName>
</protein>
<comment type="caution">
    <text evidence="3">The sequence shown here is derived from an EMBL/GenBank/DDBJ whole genome shotgun (WGS) entry which is preliminary data.</text>
</comment>
<sequence>MSPNYKEDQAEQLRKRSQRHSEEAMEEEKIPVSSLPSRKETHKNTRKKVKLRIHFPLARLLLLIFIVIVVLAVLTPFWLEK</sequence>
<proteinExistence type="predicted"/>
<keyword evidence="4" id="KW-1185">Reference proteome</keyword>
<evidence type="ECO:0000256" key="2">
    <source>
        <dbReference type="SAM" id="Phobius"/>
    </source>
</evidence>
<gene>
    <name evidence="3" type="ORF">D7Z54_17935</name>
</gene>
<dbReference type="RefSeq" id="WP_125557554.1">
    <property type="nucleotide sequence ID" value="NZ_RBVX01000018.1"/>
</dbReference>
<feature type="transmembrane region" description="Helical" evidence="2">
    <location>
        <begin position="57"/>
        <end position="79"/>
    </location>
</feature>
<name>A0A3R9QJY9_9BACI</name>
<evidence type="ECO:0000313" key="4">
    <source>
        <dbReference type="Proteomes" id="UP000275076"/>
    </source>
</evidence>
<keyword evidence="2" id="KW-0472">Membrane</keyword>
<reference evidence="3 4" key="1">
    <citation type="submission" date="2018-10" db="EMBL/GenBank/DDBJ databases">
        <title>Draft genome sequence of Bacillus salarius IM0101, isolated from a hypersaline soil in Inner Mongolia, China.</title>
        <authorList>
            <person name="Yamprayoonswat W."/>
            <person name="Boonvisut S."/>
            <person name="Jumpathong W."/>
            <person name="Sittihan S."/>
            <person name="Ruangsuj P."/>
            <person name="Wanthongcharoen S."/>
            <person name="Thongpramul N."/>
            <person name="Pimmason S."/>
            <person name="Yu B."/>
            <person name="Yasawong M."/>
        </authorList>
    </citation>
    <scope>NUCLEOTIDE SEQUENCE [LARGE SCALE GENOMIC DNA]</scope>
    <source>
        <strain evidence="3 4">IM0101</strain>
    </source>
</reference>
<evidence type="ECO:0000313" key="3">
    <source>
        <dbReference type="EMBL" id="RSL32076.1"/>
    </source>
</evidence>
<organism evidence="3 4">
    <name type="scientific">Salibacterium salarium</name>
    <dbReference type="NCBI Taxonomy" id="284579"/>
    <lineage>
        <taxon>Bacteria</taxon>
        <taxon>Bacillati</taxon>
        <taxon>Bacillota</taxon>
        <taxon>Bacilli</taxon>
        <taxon>Bacillales</taxon>
        <taxon>Bacillaceae</taxon>
    </lineage>
</organism>
<feature type="region of interest" description="Disordered" evidence="1">
    <location>
        <begin position="1"/>
        <end position="47"/>
    </location>
</feature>
<keyword evidence="2" id="KW-1133">Transmembrane helix</keyword>
<dbReference type="EMBL" id="RBVX01000018">
    <property type="protein sequence ID" value="RSL32076.1"/>
    <property type="molecule type" value="Genomic_DNA"/>
</dbReference>
<dbReference type="AlphaFoldDB" id="A0A3R9QJY9"/>
<keyword evidence="2" id="KW-0812">Transmembrane</keyword>
<dbReference type="Proteomes" id="UP000275076">
    <property type="component" value="Unassembled WGS sequence"/>
</dbReference>